<accession>A0A0F9LSC9</accession>
<dbReference type="EMBL" id="LAZR01005666">
    <property type="protein sequence ID" value="KKM98099.1"/>
    <property type="molecule type" value="Genomic_DNA"/>
</dbReference>
<dbReference type="AlphaFoldDB" id="A0A0F9LSC9"/>
<reference evidence="1" key="1">
    <citation type="journal article" date="2015" name="Nature">
        <title>Complex archaea that bridge the gap between prokaryotes and eukaryotes.</title>
        <authorList>
            <person name="Spang A."/>
            <person name="Saw J.H."/>
            <person name="Jorgensen S.L."/>
            <person name="Zaremba-Niedzwiedzka K."/>
            <person name="Martijn J."/>
            <person name="Lind A.E."/>
            <person name="van Eijk R."/>
            <person name="Schleper C."/>
            <person name="Guy L."/>
            <person name="Ettema T.J."/>
        </authorList>
    </citation>
    <scope>NUCLEOTIDE SEQUENCE</scope>
</reference>
<comment type="caution">
    <text evidence="1">The sequence shown here is derived from an EMBL/GenBank/DDBJ whole genome shotgun (WGS) entry which is preliminary data.</text>
</comment>
<protein>
    <recommendedName>
        <fullName evidence="2">Response regulatory domain-containing protein</fullName>
    </recommendedName>
</protein>
<sequence length="129" mass="15175">MEKGIVVLDADQKQCQDLCLHLEKNRFPASPMYSIENLMVRLNETDYLAVIMDIDTIAIDNRTVRELTIKYPGVYFFCLSKDRFHPELKDALSHHIYACLKKPVDLDELFYWLKSIYENKADHNMESET</sequence>
<evidence type="ECO:0000313" key="1">
    <source>
        <dbReference type="EMBL" id="KKM98099.1"/>
    </source>
</evidence>
<organism evidence="1">
    <name type="scientific">marine sediment metagenome</name>
    <dbReference type="NCBI Taxonomy" id="412755"/>
    <lineage>
        <taxon>unclassified sequences</taxon>
        <taxon>metagenomes</taxon>
        <taxon>ecological metagenomes</taxon>
    </lineage>
</organism>
<evidence type="ECO:0008006" key="2">
    <source>
        <dbReference type="Google" id="ProtNLM"/>
    </source>
</evidence>
<gene>
    <name evidence="1" type="ORF">LCGC14_1161410</name>
</gene>
<dbReference type="Gene3D" id="3.40.50.2300">
    <property type="match status" value="1"/>
</dbReference>
<dbReference type="SUPFAM" id="SSF52172">
    <property type="entry name" value="CheY-like"/>
    <property type="match status" value="1"/>
</dbReference>
<proteinExistence type="predicted"/>
<name>A0A0F9LSC9_9ZZZZ</name>
<dbReference type="InterPro" id="IPR011006">
    <property type="entry name" value="CheY-like_superfamily"/>
</dbReference>